<evidence type="ECO:0000256" key="1">
    <source>
        <dbReference type="SAM" id="Phobius"/>
    </source>
</evidence>
<dbReference type="Proteomes" id="UP001162156">
    <property type="component" value="Unassembled WGS sequence"/>
</dbReference>
<name>A0AAV8YD08_9CUCU</name>
<organism evidence="2 3">
    <name type="scientific">Rhamnusium bicolor</name>
    <dbReference type="NCBI Taxonomy" id="1586634"/>
    <lineage>
        <taxon>Eukaryota</taxon>
        <taxon>Metazoa</taxon>
        <taxon>Ecdysozoa</taxon>
        <taxon>Arthropoda</taxon>
        <taxon>Hexapoda</taxon>
        <taxon>Insecta</taxon>
        <taxon>Pterygota</taxon>
        <taxon>Neoptera</taxon>
        <taxon>Endopterygota</taxon>
        <taxon>Coleoptera</taxon>
        <taxon>Polyphaga</taxon>
        <taxon>Cucujiformia</taxon>
        <taxon>Chrysomeloidea</taxon>
        <taxon>Cerambycidae</taxon>
        <taxon>Lepturinae</taxon>
        <taxon>Rhagiini</taxon>
        <taxon>Rhamnusium</taxon>
    </lineage>
</organism>
<reference evidence="2" key="1">
    <citation type="journal article" date="2023" name="Insect Mol. Biol.">
        <title>Genome sequencing provides insights into the evolution of gene families encoding plant cell wall-degrading enzymes in longhorned beetles.</title>
        <authorList>
            <person name="Shin N.R."/>
            <person name="Okamura Y."/>
            <person name="Kirsch R."/>
            <person name="Pauchet Y."/>
        </authorList>
    </citation>
    <scope>NUCLEOTIDE SEQUENCE</scope>
    <source>
        <strain evidence="2">RBIC_L_NR</strain>
    </source>
</reference>
<keyword evidence="1" id="KW-0812">Transmembrane</keyword>
<sequence>MKVPVTSPEFLTQLQYFICMLVQLGLFCWFGSGITMAVSEYNKVLMLLDSSILFIQIHLYFTFNCPTYEIIVLS</sequence>
<protein>
    <submittedName>
        <fullName evidence="2">Uncharacterized protein</fullName>
    </submittedName>
</protein>
<keyword evidence="3" id="KW-1185">Reference proteome</keyword>
<feature type="transmembrane region" description="Helical" evidence="1">
    <location>
        <begin position="44"/>
        <end position="63"/>
    </location>
</feature>
<dbReference type="EMBL" id="JANEYF010002264">
    <property type="protein sequence ID" value="KAJ8948929.1"/>
    <property type="molecule type" value="Genomic_DNA"/>
</dbReference>
<feature type="transmembrane region" description="Helical" evidence="1">
    <location>
        <begin position="14"/>
        <end position="32"/>
    </location>
</feature>
<evidence type="ECO:0000313" key="3">
    <source>
        <dbReference type="Proteomes" id="UP001162156"/>
    </source>
</evidence>
<comment type="caution">
    <text evidence="2">The sequence shown here is derived from an EMBL/GenBank/DDBJ whole genome shotgun (WGS) entry which is preliminary data.</text>
</comment>
<keyword evidence="1" id="KW-1133">Transmembrane helix</keyword>
<proteinExistence type="predicted"/>
<dbReference type="AlphaFoldDB" id="A0AAV8YD08"/>
<evidence type="ECO:0000313" key="2">
    <source>
        <dbReference type="EMBL" id="KAJ8948929.1"/>
    </source>
</evidence>
<accession>A0AAV8YD08</accession>
<keyword evidence="1" id="KW-0472">Membrane</keyword>
<gene>
    <name evidence="2" type="ORF">NQ314_008331</name>
</gene>